<dbReference type="FunFam" id="1.20.1540.10:FF:000027">
    <property type="entry name" value="Rhomboid family intramembrane serine protease"/>
    <property type="match status" value="1"/>
</dbReference>
<evidence type="ECO:0000256" key="3">
    <source>
        <dbReference type="ARBA" id="ARBA00022519"/>
    </source>
</evidence>
<evidence type="ECO:0000313" key="10">
    <source>
        <dbReference type="Proteomes" id="UP000052008"/>
    </source>
</evidence>
<dbReference type="InterPro" id="IPR022764">
    <property type="entry name" value="Peptidase_S54_rhomboid_dom"/>
</dbReference>
<dbReference type="PANTHER" id="PTHR43066:SF26">
    <property type="entry name" value="RHOMBOID PROTEASE GLPG"/>
    <property type="match status" value="1"/>
</dbReference>
<sequence>MIPIRDNVPSRRLPVITIGLLVVNVVIFLYEIALGPGVEGMLMRFGTIPYEVVHRVDLPPPTVRPIYLTLFTSMFLHGSYSHIIGNMLYLWIFGDNVEDLMGKVRFIIFYLICGLVAGLSHVLASPGSQVPAIGASGAIAGVLGAYLVLYPRARVLVLILFGFFFRATYLPAILVLGLWFIVQLFSGVASLPGAGRGGGVAWFAHIGGFVAGLALVKLFQKHPPVRRYGGTDFGL</sequence>
<keyword evidence="5 7" id="KW-1133">Transmembrane helix</keyword>
<dbReference type="GO" id="GO:0016020">
    <property type="term" value="C:membrane"/>
    <property type="evidence" value="ECO:0007669"/>
    <property type="project" value="UniProtKB-SubCell"/>
</dbReference>
<dbReference type="STRING" id="1703770.AMJ39_01575"/>
<evidence type="ECO:0000256" key="6">
    <source>
        <dbReference type="ARBA" id="ARBA00023136"/>
    </source>
</evidence>
<dbReference type="PATRIC" id="fig|1703770.3.peg.356"/>
<feature type="transmembrane region" description="Helical" evidence="7">
    <location>
        <begin position="130"/>
        <end position="149"/>
    </location>
</feature>
<dbReference type="InterPro" id="IPR035952">
    <property type="entry name" value="Rhomboid-like_sf"/>
</dbReference>
<comment type="subcellular location">
    <subcellularLocation>
        <location evidence="1">Membrane</location>
        <topology evidence="1">Multi-pass membrane protein</topology>
    </subcellularLocation>
</comment>
<keyword evidence="3" id="KW-0997">Cell inner membrane</keyword>
<evidence type="ECO:0000256" key="1">
    <source>
        <dbReference type="ARBA" id="ARBA00004141"/>
    </source>
</evidence>
<evidence type="ECO:0000313" key="9">
    <source>
        <dbReference type="EMBL" id="KPJ54123.1"/>
    </source>
</evidence>
<dbReference type="Pfam" id="PF01694">
    <property type="entry name" value="Rhomboid"/>
    <property type="match status" value="1"/>
</dbReference>
<evidence type="ECO:0000259" key="8">
    <source>
        <dbReference type="Pfam" id="PF01694"/>
    </source>
</evidence>
<keyword evidence="2" id="KW-1003">Cell membrane</keyword>
<dbReference type="AlphaFoldDB" id="A0A0S7WVI3"/>
<dbReference type="EMBL" id="LIZS01000006">
    <property type="protein sequence ID" value="KPJ54123.1"/>
    <property type="molecule type" value="Genomic_DNA"/>
</dbReference>
<dbReference type="Proteomes" id="UP000052008">
    <property type="component" value="Unassembled WGS sequence"/>
</dbReference>
<dbReference type="SUPFAM" id="SSF144091">
    <property type="entry name" value="Rhomboid-like"/>
    <property type="match status" value="1"/>
</dbReference>
<proteinExistence type="predicted"/>
<organism evidence="9 10">
    <name type="scientific">candidate division TA06 bacterium DG_24</name>
    <dbReference type="NCBI Taxonomy" id="1703770"/>
    <lineage>
        <taxon>Bacteria</taxon>
        <taxon>Bacteria division TA06</taxon>
    </lineage>
</organism>
<evidence type="ECO:0000256" key="2">
    <source>
        <dbReference type="ARBA" id="ARBA00022475"/>
    </source>
</evidence>
<feature type="transmembrane region" description="Helical" evidence="7">
    <location>
        <begin position="66"/>
        <end position="92"/>
    </location>
</feature>
<accession>A0A0S7WVI3</accession>
<keyword evidence="4 7" id="KW-0812">Transmembrane</keyword>
<dbReference type="GO" id="GO:0004252">
    <property type="term" value="F:serine-type endopeptidase activity"/>
    <property type="evidence" value="ECO:0007669"/>
    <property type="project" value="InterPro"/>
</dbReference>
<keyword evidence="6 7" id="KW-0472">Membrane</keyword>
<evidence type="ECO:0000256" key="4">
    <source>
        <dbReference type="ARBA" id="ARBA00022692"/>
    </source>
</evidence>
<comment type="caution">
    <text evidence="9">The sequence shown here is derived from an EMBL/GenBank/DDBJ whole genome shotgun (WGS) entry which is preliminary data.</text>
</comment>
<feature type="domain" description="Peptidase S54 rhomboid" evidence="8">
    <location>
        <begin position="68"/>
        <end position="218"/>
    </location>
</feature>
<feature type="transmembrane region" description="Helical" evidence="7">
    <location>
        <begin position="104"/>
        <end position="124"/>
    </location>
</feature>
<feature type="transmembrane region" description="Helical" evidence="7">
    <location>
        <begin position="202"/>
        <end position="219"/>
    </location>
</feature>
<dbReference type="PANTHER" id="PTHR43066">
    <property type="entry name" value="RHOMBOID-RELATED PROTEIN"/>
    <property type="match status" value="1"/>
</dbReference>
<name>A0A0S7WVI3_UNCT6</name>
<protein>
    <recommendedName>
        <fullName evidence="8">Peptidase S54 rhomboid domain-containing protein</fullName>
    </recommendedName>
</protein>
<reference evidence="9 10" key="1">
    <citation type="journal article" date="2015" name="Microbiome">
        <title>Genomic resolution of linkages in carbon, nitrogen, and sulfur cycling among widespread estuary sediment bacteria.</title>
        <authorList>
            <person name="Baker B.J."/>
            <person name="Lazar C.S."/>
            <person name="Teske A.P."/>
            <person name="Dick G.J."/>
        </authorList>
    </citation>
    <scope>NUCLEOTIDE SEQUENCE [LARGE SCALE GENOMIC DNA]</scope>
    <source>
        <strain evidence="9">DG_24</strain>
    </source>
</reference>
<gene>
    <name evidence="9" type="ORF">AMJ39_01575</name>
</gene>
<dbReference type="Gene3D" id="1.20.1540.10">
    <property type="entry name" value="Rhomboid-like"/>
    <property type="match status" value="1"/>
</dbReference>
<feature type="transmembrane region" description="Helical" evidence="7">
    <location>
        <begin position="156"/>
        <end position="182"/>
    </location>
</feature>
<feature type="transmembrane region" description="Helical" evidence="7">
    <location>
        <begin position="12"/>
        <end position="33"/>
    </location>
</feature>
<evidence type="ECO:0000256" key="7">
    <source>
        <dbReference type="SAM" id="Phobius"/>
    </source>
</evidence>
<evidence type="ECO:0000256" key="5">
    <source>
        <dbReference type="ARBA" id="ARBA00022989"/>
    </source>
</evidence>